<gene>
    <name evidence="4" type="primary">LOC115020364</name>
</gene>
<dbReference type="GeneID" id="115020364"/>
<evidence type="ECO:0000256" key="1">
    <source>
        <dbReference type="SAM" id="MobiDB-lite"/>
    </source>
</evidence>
<feature type="chain" id="PRO_5027039917" evidence="2">
    <location>
        <begin position="23"/>
        <end position="293"/>
    </location>
</feature>
<dbReference type="KEGG" id="cgob:115020364"/>
<dbReference type="OrthoDB" id="8883736at2759"/>
<feature type="region of interest" description="Disordered" evidence="1">
    <location>
        <begin position="247"/>
        <end position="267"/>
    </location>
</feature>
<evidence type="ECO:0000313" key="4">
    <source>
        <dbReference type="RefSeq" id="XP_029306196.1"/>
    </source>
</evidence>
<protein>
    <submittedName>
        <fullName evidence="4">WASH complex subunit 3-like</fullName>
    </submittedName>
</protein>
<keyword evidence="2" id="KW-0732">Signal</keyword>
<dbReference type="AlphaFoldDB" id="A0A6J2R809"/>
<evidence type="ECO:0000256" key="2">
    <source>
        <dbReference type="SAM" id="SignalP"/>
    </source>
</evidence>
<feature type="signal peptide" evidence="2">
    <location>
        <begin position="1"/>
        <end position="22"/>
    </location>
</feature>
<accession>A0A6J2R809</accession>
<dbReference type="RefSeq" id="XP_029306196.1">
    <property type="nucleotide sequence ID" value="XM_029450336.1"/>
</dbReference>
<dbReference type="InParanoid" id="A0A6J2R809"/>
<sequence>MATWFPTSALLLIALLSCNVFCFPAQKGWSQYDPYEGSFSNMEARPDFHYSSPQGAPTQHSSVSYPADSFPYESMDVYLSPGTYPASSNPTPDMSAEASWNAAPGWDPVPEFKTAYTASRTPQPAPDIVLPPPPYFQAGKLYQYENMDHGNSERETEELSFPAPPPPPLPSSGFQAGELSKYESILDYGTEERETEEQGFIPLPPYASEPQGAEVSSYSTLGPVHPLPRELTPFGLSQYYHFLTGQLPPGTYTQSQSEYESGSDTGQKPIYKKYHFVQSPVVPTQSQQDYTKL</sequence>
<feature type="compositionally biased region" description="Polar residues" evidence="1">
    <location>
        <begin position="251"/>
        <end position="266"/>
    </location>
</feature>
<keyword evidence="3" id="KW-1185">Reference proteome</keyword>
<name>A0A6J2R809_COTGO</name>
<evidence type="ECO:0000313" key="3">
    <source>
        <dbReference type="Proteomes" id="UP000504630"/>
    </source>
</evidence>
<proteinExistence type="predicted"/>
<reference evidence="4" key="1">
    <citation type="submission" date="2025-08" db="UniProtKB">
        <authorList>
            <consortium name="RefSeq"/>
        </authorList>
    </citation>
    <scope>IDENTIFICATION</scope>
</reference>
<organism evidence="3 4">
    <name type="scientific">Cottoperca gobio</name>
    <name type="common">Frogmouth</name>
    <name type="synonym">Aphritis gobio</name>
    <dbReference type="NCBI Taxonomy" id="56716"/>
    <lineage>
        <taxon>Eukaryota</taxon>
        <taxon>Metazoa</taxon>
        <taxon>Chordata</taxon>
        <taxon>Craniata</taxon>
        <taxon>Vertebrata</taxon>
        <taxon>Euteleostomi</taxon>
        <taxon>Actinopterygii</taxon>
        <taxon>Neopterygii</taxon>
        <taxon>Teleostei</taxon>
        <taxon>Neoteleostei</taxon>
        <taxon>Acanthomorphata</taxon>
        <taxon>Eupercaria</taxon>
        <taxon>Perciformes</taxon>
        <taxon>Notothenioidei</taxon>
        <taxon>Bovichtidae</taxon>
        <taxon>Cottoperca</taxon>
    </lineage>
</organism>
<dbReference type="Proteomes" id="UP000504630">
    <property type="component" value="Chromosome 15"/>
</dbReference>